<keyword evidence="4" id="KW-1185">Reference proteome</keyword>
<feature type="signal peptide" evidence="1">
    <location>
        <begin position="1"/>
        <end position="21"/>
    </location>
</feature>
<dbReference type="PROSITE" id="PS51257">
    <property type="entry name" value="PROKAR_LIPOPROTEIN"/>
    <property type="match status" value="1"/>
</dbReference>
<keyword evidence="1" id="KW-0732">Signal</keyword>
<organism evidence="3 4">
    <name type="scientific">Cupriavidus basilensis</name>
    <dbReference type="NCBI Taxonomy" id="68895"/>
    <lineage>
        <taxon>Bacteria</taxon>
        <taxon>Pseudomonadati</taxon>
        <taxon>Pseudomonadota</taxon>
        <taxon>Betaproteobacteria</taxon>
        <taxon>Burkholderiales</taxon>
        <taxon>Burkholderiaceae</taxon>
        <taxon>Cupriavidus</taxon>
    </lineage>
</organism>
<evidence type="ECO:0000313" key="3">
    <source>
        <dbReference type="EMBL" id="MDF3831495.1"/>
    </source>
</evidence>
<dbReference type="RefSeq" id="WP_276263364.1">
    <property type="nucleotide sequence ID" value="NZ_JARJLM010000011.1"/>
</dbReference>
<dbReference type="SUPFAM" id="SSF159594">
    <property type="entry name" value="XCC0632-like"/>
    <property type="match status" value="1"/>
</dbReference>
<gene>
    <name evidence="3" type="ORF">P3W85_00735</name>
</gene>
<sequence length="204" mass="21673">MTGRLNLLQPAAALAIVSAAAGLAGCASPEARYYTLSPAAEVRPATTPVPSQAPEPVWIEVAPVRVPERINRANLVLSNGSGRLRLLEQDRWPVSFPDEFRDALSQRLQVSLGAVDTYQHGRSGVASLYRVSAEVVQIDAEIDERVSAIVNWTVRRLPDGKVTVGHTRADLAAAGGVDGVVAAYQQVVINTAADISAAVRSLRS</sequence>
<dbReference type="Pfam" id="PF03886">
    <property type="entry name" value="ABC_trans_aux"/>
    <property type="match status" value="1"/>
</dbReference>
<protein>
    <submittedName>
        <fullName evidence="3">PqiC family protein</fullName>
    </submittedName>
</protein>
<evidence type="ECO:0000313" key="4">
    <source>
        <dbReference type="Proteomes" id="UP001216674"/>
    </source>
</evidence>
<accession>A0ABT6AFW4</accession>
<name>A0ABT6AFW4_9BURK</name>
<evidence type="ECO:0000259" key="2">
    <source>
        <dbReference type="Pfam" id="PF03886"/>
    </source>
</evidence>
<dbReference type="InterPro" id="IPR005586">
    <property type="entry name" value="ABC_trans_aux"/>
</dbReference>
<dbReference type="Gene3D" id="3.40.50.10610">
    <property type="entry name" value="ABC-type transport auxiliary lipoprotein component"/>
    <property type="match status" value="1"/>
</dbReference>
<feature type="domain" description="ABC-type transport auxiliary lipoprotein component" evidence="2">
    <location>
        <begin position="34"/>
        <end position="195"/>
    </location>
</feature>
<evidence type="ECO:0000256" key="1">
    <source>
        <dbReference type="SAM" id="SignalP"/>
    </source>
</evidence>
<proteinExistence type="predicted"/>
<comment type="caution">
    <text evidence="3">The sequence shown here is derived from an EMBL/GenBank/DDBJ whole genome shotgun (WGS) entry which is preliminary data.</text>
</comment>
<reference evidence="3 4" key="1">
    <citation type="submission" date="2023-03" db="EMBL/GenBank/DDBJ databases">
        <title>Draft assemblies of triclosan tolerant bacteria isolated from returned activated sludge.</title>
        <authorList>
            <person name="Van Hamelsveld S."/>
        </authorList>
    </citation>
    <scope>NUCLEOTIDE SEQUENCE [LARGE SCALE GENOMIC DNA]</scope>
    <source>
        <strain evidence="3 4">GW210010_S58</strain>
    </source>
</reference>
<dbReference type="EMBL" id="JARJLM010000011">
    <property type="protein sequence ID" value="MDF3831495.1"/>
    <property type="molecule type" value="Genomic_DNA"/>
</dbReference>
<feature type="chain" id="PRO_5045328818" evidence="1">
    <location>
        <begin position="22"/>
        <end position="204"/>
    </location>
</feature>
<dbReference type="Proteomes" id="UP001216674">
    <property type="component" value="Unassembled WGS sequence"/>
</dbReference>